<dbReference type="PROSITE" id="PS00107">
    <property type="entry name" value="PROTEIN_KINASE_ATP"/>
    <property type="match status" value="1"/>
</dbReference>
<evidence type="ECO:0000256" key="9">
    <source>
        <dbReference type="ARBA" id="ARBA00022723"/>
    </source>
</evidence>
<dbReference type="PANTHER" id="PTHR22968">
    <property type="entry name" value="PROTEIN KINASE C, MU"/>
    <property type="match status" value="1"/>
</dbReference>
<evidence type="ECO:0000256" key="22">
    <source>
        <dbReference type="PROSITE-ProRule" id="PRU10141"/>
    </source>
</evidence>
<reference evidence="28 29" key="2">
    <citation type="submission" date="2025-04" db="UniProtKB">
        <authorList>
            <consortium name="RefSeq"/>
        </authorList>
    </citation>
    <scope>IDENTIFICATION</scope>
    <source>
        <tissue evidence="28 29">Blood</tissue>
    </source>
</reference>
<feature type="region of interest" description="Disordered" evidence="23">
    <location>
        <begin position="1"/>
        <end position="51"/>
    </location>
</feature>
<dbReference type="SMART" id="SM00233">
    <property type="entry name" value="PH"/>
    <property type="match status" value="1"/>
</dbReference>
<evidence type="ECO:0000256" key="5">
    <source>
        <dbReference type="ARBA" id="ARBA00022490"/>
    </source>
</evidence>
<dbReference type="FunFam" id="3.30.60.20:FF:000019">
    <property type="entry name" value="Serine/threonine-protein kinase"/>
    <property type="match status" value="1"/>
</dbReference>
<evidence type="ECO:0000313" key="28">
    <source>
        <dbReference type="RefSeq" id="XP_053531523.1"/>
    </source>
</evidence>
<dbReference type="GO" id="GO:0005829">
    <property type="term" value="C:cytosol"/>
    <property type="evidence" value="ECO:0007669"/>
    <property type="project" value="TreeGrafter"/>
</dbReference>
<dbReference type="AlphaFoldDB" id="A0A2D0PZ74"/>
<dbReference type="PROSITE" id="PS50003">
    <property type="entry name" value="PH_DOMAIN"/>
    <property type="match status" value="1"/>
</dbReference>
<evidence type="ECO:0000256" key="3">
    <source>
        <dbReference type="ARBA" id="ARBA00004496"/>
    </source>
</evidence>
<reference evidence="27" key="1">
    <citation type="journal article" date="2016" name="Nat. Commun.">
        <title>The channel catfish genome sequence provides insights into the evolution of scale formation in teleosts.</title>
        <authorList>
            <person name="Liu Z."/>
            <person name="Liu S."/>
            <person name="Yao J."/>
            <person name="Bao L."/>
            <person name="Zhang J."/>
            <person name="Li Y."/>
            <person name="Jiang C."/>
            <person name="Sun L."/>
            <person name="Wang R."/>
            <person name="Zhang Y."/>
            <person name="Zhou T."/>
            <person name="Zeng Q."/>
            <person name="Fu Q."/>
            <person name="Gao S."/>
            <person name="Li N."/>
            <person name="Koren S."/>
            <person name="Jiang Y."/>
            <person name="Zimin A."/>
            <person name="Xu P."/>
            <person name="Phillippy A.M."/>
            <person name="Geng X."/>
            <person name="Song L."/>
            <person name="Sun F."/>
            <person name="Li C."/>
            <person name="Wang X."/>
            <person name="Chen A."/>
            <person name="Jin Y."/>
            <person name="Yuan Z."/>
            <person name="Yang Y."/>
            <person name="Tan S."/>
            <person name="Peatman E."/>
            <person name="Lu J."/>
            <person name="Qin Z."/>
            <person name="Dunham R."/>
            <person name="Li Z."/>
            <person name="Sonstegard T."/>
            <person name="Feng J."/>
            <person name="Danzmann R.G."/>
            <person name="Schroeder S."/>
            <person name="Scheffler B."/>
            <person name="Duke M.V."/>
            <person name="Ballard L."/>
            <person name="Kucuktas H."/>
            <person name="Kaltenboeck L."/>
            <person name="Liu H."/>
            <person name="Armbruster J."/>
            <person name="Xie Y."/>
            <person name="Kirby M.L."/>
            <person name="Tian Y."/>
            <person name="Flanagan M.E."/>
            <person name="Mu W."/>
            <person name="Waldbieser G.C."/>
        </authorList>
    </citation>
    <scope>NUCLEOTIDE SEQUENCE [LARGE SCALE GENOMIC DNA]</scope>
    <source>
        <strain evidence="27">SDA103</strain>
    </source>
</reference>
<dbReference type="SUPFAM" id="SSF50729">
    <property type="entry name" value="PH domain-like"/>
    <property type="match status" value="1"/>
</dbReference>
<dbReference type="Gene3D" id="3.30.200.20">
    <property type="entry name" value="Phosphorylase Kinase, domain 1"/>
    <property type="match status" value="1"/>
</dbReference>
<dbReference type="Proteomes" id="UP000221080">
    <property type="component" value="Chromosome 25"/>
</dbReference>
<keyword evidence="9 19" id="KW-0479">Metal-binding</keyword>
<dbReference type="InterPro" id="IPR057764">
    <property type="entry name" value="Ubiquitin_PRKD1-3_N"/>
</dbReference>
<dbReference type="Gene3D" id="3.30.60.20">
    <property type="match status" value="2"/>
</dbReference>
<evidence type="ECO:0000256" key="15">
    <source>
        <dbReference type="ARBA" id="ARBA00022840"/>
    </source>
</evidence>
<feature type="domain" description="Phorbol-ester/DAG-type" evidence="26">
    <location>
        <begin position="152"/>
        <end position="202"/>
    </location>
</feature>
<dbReference type="SMART" id="SM00220">
    <property type="entry name" value="S_TKc"/>
    <property type="match status" value="1"/>
</dbReference>
<dbReference type="InterPro" id="IPR000719">
    <property type="entry name" value="Prot_kinase_dom"/>
</dbReference>
<dbReference type="GO" id="GO:0004697">
    <property type="term" value="F:diacylglycerol-dependent serine/threonine kinase activity"/>
    <property type="evidence" value="ECO:0007669"/>
    <property type="project" value="UniProtKB-EC"/>
</dbReference>
<dbReference type="CDD" id="cd01239">
    <property type="entry name" value="PH_PKD"/>
    <property type="match status" value="1"/>
</dbReference>
<keyword evidence="5 19" id="KW-0963">Cytoplasm</keyword>
<feature type="compositionally biased region" description="Pro residues" evidence="23">
    <location>
        <begin position="8"/>
        <end position="29"/>
    </location>
</feature>
<feature type="binding site" evidence="21">
    <location>
        <begin position="576"/>
        <end position="584"/>
    </location>
    <ligand>
        <name>ATP</name>
        <dbReference type="ChEBI" id="CHEBI:30616"/>
    </ligand>
</feature>
<dbReference type="PROSITE" id="PS50081">
    <property type="entry name" value="ZF_DAG_PE_2"/>
    <property type="match status" value="2"/>
</dbReference>
<dbReference type="KEGG" id="ipu:108258044"/>
<dbReference type="OMA" id="QNICHCD"/>
<feature type="domain" description="Phorbol-ester/DAG-type" evidence="26">
    <location>
        <begin position="269"/>
        <end position="319"/>
    </location>
</feature>
<dbReference type="InterPro" id="IPR017441">
    <property type="entry name" value="Protein_kinase_ATP_BS"/>
</dbReference>
<dbReference type="SUPFAM" id="SSF57889">
    <property type="entry name" value="Cysteine-rich domain"/>
    <property type="match status" value="2"/>
</dbReference>
<dbReference type="FunFam" id="3.30.60.20:FF:000007">
    <property type="entry name" value="Serine/threonine-protein kinase"/>
    <property type="match status" value="1"/>
</dbReference>
<dbReference type="GO" id="GO:0005524">
    <property type="term" value="F:ATP binding"/>
    <property type="evidence" value="ECO:0007669"/>
    <property type="project" value="UniProtKB-UniRule"/>
</dbReference>
<dbReference type="InterPro" id="IPR011993">
    <property type="entry name" value="PH-like_dom_sf"/>
</dbReference>
<comment type="subcellular location">
    <subcellularLocation>
        <location evidence="3 19">Cytoplasm</location>
    </subcellularLocation>
    <subcellularLocation>
        <location evidence="2">Membrane</location>
    </subcellularLocation>
</comment>
<keyword evidence="27" id="KW-1185">Reference proteome</keyword>
<dbReference type="Pfam" id="PF00169">
    <property type="entry name" value="PH"/>
    <property type="match status" value="1"/>
</dbReference>
<dbReference type="PROSITE" id="PS50011">
    <property type="entry name" value="PROTEIN_KINASE_DOM"/>
    <property type="match status" value="1"/>
</dbReference>
<comment type="activity regulation">
    <text evidence="19">Activated by DAG and phorbol esters.</text>
</comment>
<evidence type="ECO:0000259" key="24">
    <source>
        <dbReference type="PROSITE" id="PS50003"/>
    </source>
</evidence>
<dbReference type="FunFam" id="3.30.200.20:FF:000137">
    <property type="entry name" value="Serine/threonine-protein kinase"/>
    <property type="match status" value="1"/>
</dbReference>
<sequence length="884" mass="99555">MSSSPTSFPRPFPVPAHPAAPLAPSPSASPPATLYGRLSNGSASAPSPTHSRESFHGVSFLLQIGLTRETVTLDPADVSLSAVKELVCSIVDQKFPECGFFGMYDKIMLFRHDLNSDNILQRLTSADNIHEGDLIEVVLSALATVEDFQIRPHALYVHSYKAPAFCDDCGEMLWGLVRQGLKCEGCGLNYHKRCAFKIPNNCSGVRKRRLSNVSLPGPSLSVPRPAAIESVVMLPEEQRPLLEAGKRIPSWSGRPIWMEKMVLGRVKVPHTFNVHTYTRPTICQYCKRLLKGLFRQGMQCKDCKFNCHKRCASKVPRDCLGEVVFNGEPASPGIDSEVTMEVDSSDVNSESSRGMDDTEEAITPEDMDAPFMDGEKDEETVKTISPSTSSNIPLMRVVQSIKHTKRRSSTLVKEGWMVHYTSRDNLRKRHYWRLDSKSLTLFQNDSAAKYYKEIPLSEILQVELAQDFSSLAQGGNPHCFEIITDNMVYYVGENTGMQHTSATLAASGVGLEVAHAWEKVIRQALMPVTPQPSVCSSHGQGKDHKELSISISVSNSQITENVDISSVYQIFADEVLGSGQFGIVYGGKHRKTKRDVAIKVIDKMRFPTKQESQLRNEVAILQNLHHPGIVNLECMFETPERVFVVMEKLHGDMLEMILSSEKSRLPERLTKFLVTQILVALRHLHFKNIVHCDLKPENVLLASAEPFPQVKLCDFGFARIIGEKSFRRSVVGTPAYLAPEVLRSKGYNRSLDMWSVGVIVYVSLSGTFPFNEDEDINDQIQNAAFMYPPNPWKEISGEAIDLINNLLQVKMRKRFSVDKSLSHPWLQDYQTWLDLREFETRRGERYITHESDDARWEEYADERSLPYPKHFIMAPNLEDMEEDP</sequence>
<proteinExistence type="inferred from homology"/>
<evidence type="ECO:0000256" key="7">
    <source>
        <dbReference type="ARBA" id="ARBA00022553"/>
    </source>
</evidence>
<organism evidence="27 29">
    <name type="scientific">Ictalurus punctatus</name>
    <name type="common">Channel catfish</name>
    <name type="synonym">Silurus punctatus</name>
    <dbReference type="NCBI Taxonomy" id="7998"/>
    <lineage>
        <taxon>Eukaryota</taxon>
        <taxon>Metazoa</taxon>
        <taxon>Chordata</taxon>
        <taxon>Craniata</taxon>
        <taxon>Vertebrata</taxon>
        <taxon>Euteleostomi</taxon>
        <taxon>Actinopterygii</taxon>
        <taxon>Neopterygii</taxon>
        <taxon>Teleostei</taxon>
        <taxon>Ostariophysi</taxon>
        <taxon>Siluriformes</taxon>
        <taxon>Ictaluridae</taxon>
        <taxon>Ictalurus</taxon>
    </lineage>
</organism>
<dbReference type="InterPro" id="IPR020454">
    <property type="entry name" value="DAG/PE-bd"/>
</dbReference>
<dbReference type="GO" id="GO:0016020">
    <property type="term" value="C:membrane"/>
    <property type="evidence" value="ECO:0007669"/>
    <property type="project" value="UniProtKB-SubCell"/>
</dbReference>
<protein>
    <recommendedName>
        <fullName evidence="19">Serine/threonine-protein kinase</fullName>
        <ecNumber evidence="19">2.7.11.13</ecNumber>
    </recommendedName>
</protein>
<evidence type="ECO:0000259" key="26">
    <source>
        <dbReference type="PROSITE" id="PS50081"/>
    </source>
</evidence>
<dbReference type="FunFam" id="2.30.29.30:FF:000056">
    <property type="entry name" value="Serine/threonine-protein kinase"/>
    <property type="match status" value="1"/>
</dbReference>
<accession>A0A2D0PZ74</accession>
<evidence type="ECO:0000256" key="8">
    <source>
        <dbReference type="ARBA" id="ARBA00022679"/>
    </source>
</evidence>
<evidence type="ECO:0000313" key="29">
    <source>
        <dbReference type="RefSeq" id="XP_053531525.1"/>
    </source>
</evidence>
<keyword evidence="14" id="KW-0862">Zinc</keyword>
<keyword evidence="15 19" id="KW-0067">ATP-binding</keyword>
<feature type="compositionally biased region" description="Polar residues" evidence="23">
    <location>
        <begin position="39"/>
        <end position="49"/>
    </location>
</feature>
<evidence type="ECO:0000256" key="6">
    <source>
        <dbReference type="ARBA" id="ARBA00022527"/>
    </source>
</evidence>
<keyword evidence="13 19" id="KW-0418">Kinase</keyword>
<feature type="domain" description="Protein kinase" evidence="25">
    <location>
        <begin position="570"/>
        <end position="826"/>
    </location>
</feature>
<keyword evidence="6 19" id="KW-0723">Serine/threonine-protein kinase</keyword>
<dbReference type="InterPro" id="IPR002219">
    <property type="entry name" value="PKC_DAG/PE"/>
</dbReference>
<dbReference type="InterPro" id="IPR015727">
    <property type="entry name" value="Protein_Kinase_C_mu-related"/>
</dbReference>
<evidence type="ECO:0000256" key="19">
    <source>
        <dbReference type="PIRNR" id="PIRNR000552"/>
    </source>
</evidence>
<evidence type="ECO:0000256" key="17">
    <source>
        <dbReference type="ARBA" id="ARBA00023136"/>
    </source>
</evidence>
<comment type="similarity">
    <text evidence="4">Belongs to the protein kinase superfamily. CAMK Ser/Thr protein kinase family. PKD subfamily.</text>
</comment>
<evidence type="ECO:0000256" key="11">
    <source>
        <dbReference type="ARBA" id="ARBA00022741"/>
    </source>
</evidence>
<evidence type="ECO:0000256" key="10">
    <source>
        <dbReference type="ARBA" id="ARBA00022737"/>
    </source>
</evidence>
<dbReference type="RefSeq" id="XP_053531523.1">
    <property type="nucleotide sequence ID" value="XM_053675548.1"/>
</dbReference>
<dbReference type="Gene3D" id="1.10.510.10">
    <property type="entry name" value="Transferase(Phosphotransferase) domain 1"/>
    <property type="match status" value="1"/>
</dbReference>
<evidence type="ECO:0000256" key="16">
    <source>
        <dbReference type="ARBA" id="ARBA00022842"/>
    </source>
</evidence>
<evidence type="ECO:0000313" key="27">
    <source>
        <dbReference type="Proteomes" id="UP000221080"/>
    </source>
</evidence>
<keyword evidence="12" id="KW-0863">Zinc-finger</keyword>
<dbReference type="EC" id="2.7.11.13" evidence="19"/>
<dbReference type="InterPro" id="IPR011009">
    <property type="entry name" value="Kinase-like_dom_sf"/>
</dbReference>
<evidence type="ECO:0000256" key="20">
    <source>
        <dbReference type="PIRSR" id="PIRSR000552-1"/>
    </source>
</evidence>
<dbReference type="GO" id="GO:0008270">
    <property type="term" value="F:zinc ion binding"/>
    <property type="evidence" value="ECO:0007669"/>
    <property type="project" value="UniProtKB-KW"/>
</dbReference>
<keyword evidence="11 19" id="KW-0547">Nucleotide-binding</keyword>
<dbReference type="GeneID" id="108258044"/>
<dbReference type="Gene3D" id="2.30.29.30">
    <property type="entry name" value="Pleckstrin-homology domain (PH domain)/Phosphotyrosine-binding domain (PTB)"/>
    <property type="match status" value="1"/>
</dbReference>
<name>A0A2D0PZ74_ICTPU</name>
<dbReference type="Pfam" id="PF25525">
    <property type="entry name" value="Ubiquitin_PRKD1_N"/>
    <property type="match status" value="1"/>
</dbReference>
<dbReference type="Pfam" id="PF00130">
    <property type="entry name" value="C1_1"/>
    <property type="match status" value="2"/>
</dbReference>
<evidence type="ECO:0000256" key="18">
    <source>
        <dbReference type="ARBA" id="ARBA00047272"/>
    </source>
</evidence>
<dbReference type="Pfam" id="PF00069">
    <property type="entry name" value="Pkinase"/>
    <property type="match status" value="1"/>
</dbReference>
<keyword evidence="10" id="KW-0677">Repeat</keyword>
<dbReference type="InterPro" id="IPR001849">
    <property type="entry name" value="PH_domain"/>
</dbReference>
<dbReference type="SUPFAM" id="SSF56112">
    <property type="entry name" value="Protein kinase-like (PK-like)"/>
    <property type="match status" value="1"/>
</dbReference>
<dbReference type="PROSITE" id="PS00108">
    <property type="entry name" value="PROTEIN_KINASE_ST"/>
    <property type="match status" value="1"/>
</dbReference>
<keyword evidence="8 19" id="KW-0808">Transferase</keyword>
<evidence type="ECO:0000256" key="12">
    <source>
        <dbReference type="ARBA" id="ARBA00022771"/>
    </source>
</evidence>
<dbReference type="PANTHER" id="PTHR22968:SF26">
    <property type="entry name" value="SERINE_THREONINE-PROTEIN KINASE D3"/>
    <property type="match status" value="1"/>
</dbReference>
<feature type="binding site" evidence="21 22">
    <location>
        <position position="599"/>
    </location>
    <ligand>
        <name>ATP</name>
        <dbReference type="ChEBI" id="CHEBI:30616"/>
    </ligand>
</feature>
<dbReference type="PROSITE" id="PS00479">
    <property type="entry name" value="ZF_DAG_PE_1"/>
    <property type="match status" value="2"/>
</dbReference>
<dbReference type="PRINTS" id="PR00008">
    <property type="entry name" value="DAGPEDOMAIN"/>
</dbReference>
<comment type="cofactor">
    <cofactor evidence="1 19">
        <name>Mg(2+)</name>
        <dbReference type="ChEBI" id="CHEBI:18420"/>
    </cofactor>
</comment>
<dbReference type="InterPro" id="IPR046349">
    <property type="entry name" value="C1-like_sf"/>
</dbReference>
<dbReference type="SMART" id="SM00109">
    <property type="entry name" value="C1"/>
    <property type="match status" value="2"/>
</dbReference>
<dbReference type="CDD" id="cd20844">
    <property type="entry name" value="C1_PKD3_rpt2"/>
    <property type="match status" value="1"/>
</dbReference>
<evidence type="ECO:0000256" key="23">
    <source>
        <dbReference type="SAM" id="MobiDB-lite"/>
    </source>
</evidence>
<feature type="domain" description="PH" evidence="24">
    <location>
        <begin position="410"/>
        <end position="526"/>
    </location>
</feature>
<dbReference type="OrthoDB" id="74314at2759"/>
<evidence type="ECO:0000256" key="13">
    <source>
        <dbReference type="ARBA" id="ARBA00022777"/>
    </source>
</evidence>
<feature type="active site" description="Proton acceptor" evidence="20">
    <location>
        <position position="693"/>
    </location>
</feature>
<keyword evidence="7" id="KW-0597">Phosphoprotein</keyword>
<dbReference type="CDD" id="cd14082">
    <property type="entry name" value="STKc_PKD"/>
    <property type="match status" value="1"/>
</dbReference>
<comment type="catalytic activity">
    <reaction evidence="18 19">
        <text>L-threonyl-[protein] + ATP = O-phospho-L-threonyl-[protein] + ADP + H(+)</text>
        <dbReference type="Rhea" id="RHEA:46608"/>
        <dbReference type="Rhea" id="RHEA-COMP:11060"/>
        <dbReference type="Rhea" id="RHEA-COMP:11605"/>
        <dbReference type="ChEBI" id="CHEBI:15378"/>
        <dbReference type="ChEBI" id="CHEBI:30013"/>
        <dbReference type="ChEBI" id="CHEBI:30616"/>
        <dbReference type="ChEBI" id="CHEBI:61977"/>
        <dbReference type="ChEBI" id="CHEBI:456216"/>
        <dbReference type="EC" id="2.7.11.13"/>
    </reaction>
</comment>
<dbReference type="RefSeq" id="XP_053531525.1">
    <property type="nucleotide sequence ID" value="XM_053675550.1"/>
</dbReference>
<evidence type="ECO:0000259" key="25">
    <source>
        <dbReference type="PROSITE" id="PS50011"/>
    </source>
</evidence>
<dbReference type="PIRSF" id="PIRSF000552">
    <property type="entry name" value="PKC_mu_nu_D2"/>
    <property type="match status" value="1"/>
</dbReference>
<dbReference type="GO" id="GO:0035556">
    <property type="term" value="P:intracellular signal transduction"/>
    <property type="evidence" value="ECO:0007669"/>
    <property type="project" value="TreeGrafter"/>
</dbReference>
<evidence type="ECO:0000256" key="1">
    <source>
        <dbReference type="ARBA" id="ARBA00001946"/>
    </source>
</evidence>
<gene>
    <name evidence="28 29" type="primary">LOC108258044</name>
</gene>
<evidence type="ECO:0000256" key="2">
    <source>
        <dbReference type="ARBA" id="ARBA00004370"/>
    </source>
</evidence>
<dbReference type="InterPro" id="IPR008271">
    <property type="entry name" value="Ser/Thr_kinase_AS"/>
</dbReference>
<dbReference type="GO" id="GO:0007200">
    <property type="term" value="P:phospholipase C-activating G protein-coupled receptor signaling pathway"/>
    <property type="evidence" value="ECO:0007669"/>
    <property type="project" value="TreeGrafter"/>
</dbReference>
<dbReference type="FunFam" id="1.10.510.10:FF:000151">
    <property type="entry name" value="Serine/threonine-protein kinase"/>
    <property type="match status" value="1"/>
</dbReference>
<keyword evidence="16 19" id="KW-0460">Magnesium</keyword>
<evidence type="ECO:0000256" key="14">
    <source>
        <dbReference type="ARBA" id="ARBA00022833"/>
    </source>
</evidence>
<keyword evidence="17" id="KW-0472">Membrane</keyword>
<evidence type="ECO:0000256" key="21">
    <source>
        <dbReference type="PIRSR" id="PIRSR000552-2"/>
    </source>
</evidence>
<evidence type="ECO:0000256" key="4">
    <source>
        <dbReference type="ARBA" id="ARBA00008582"/>
    </source>
</evidence>